<reference evidence="1 2" key="1">
    <citation type="submission" date="2018-12" db="EMBL/GenBank/DDBJ databases">
        <authorList>
            <person name="Yang E."/>
        </authorList>
    </citation>
    <scope>NUCLEOTIDE SEQUENCE [LARGE SCALE GENOMIC DNA]</scope>
    <source>
        <strain evidence="1 2">SOD</strain>
    </source>
</reference>
<gene>
    <name evidence="1" type="ORF">EJB06_16170</name>
</gene>
<dbReference type="EMBL" id="RXLQ01000008">
    <property type="protein sequence ID" value="RSZ57863.1"/>
    <property type="molecule type" value="Genomic_DNA"/>
</dbReference>
<evidence type="ECO:0000313" key="1">
    <source>
        <dbReference type="EMBL" id="RSZ57863.1"/>
    </source>
</evidence>
<dbReference type="AlphaFoldDB" id="A0A430HK21"/>
<dbReference type="RefSeq" id="WP_126075072.1">
    <property type="nucleotide sequence ID" value="NZ_CP051166.1"/>
</dbReference>
<proteinExistence type="predicted"/>
<accession>A0A430HK21</accession>
<dbReference type="Proteomes" id="UP000278085">
    <property type="component" value="Unassembled WGS sequence"/>
</dbReference>
<keyword evidence="2" id="KW-1185">Reference proteome</keyword>
<organism evidence="1 2">
    <name type="scientific">Massilia atriviolacea</name>
    <dbReference type="NCBI Taxonomy" id="2495579"/>
    <lineage>
        <taxon>Bacteria</taxon>
        <taxon>Pseudomonadati</taxon>
        <taxon>Pseudomonadota</taxon>
        <taxon>Betaproteobacteria</taxon>
        <taxon>Burkholderiales</taxon>
        <taxon>Oxalobacteraceae</taxon>
        <taxon>Telluria group</taxon>
        <taxon>Massilia</taxon>
    </lineage>
</organism>
<name>A0A430HK21_9BURK</name>
<protein>
    <submittedName>
        <fullName evidence="1">Uncharacterized protein</fullName>
    </submittedName>
</protein>
<dbReference type="OrthoDB" id="8928955at2"/>
<evidence type="ECO:0000313" key="2">
    <source>
        <dbReference type="Proteomes" id="UP000278085"/>
    </source>
</evidence>
<comment type="caution">
    <text evidence="1">The sequence shown here is derived from an EMBL/GenBank/DDBJ whole genome shotgun (WGS) entry which is preliminary data.</text>
</comment>
<sequence>MSSTLQIRKWTAVLAVLGAAGGCGAPLYRPGPMAPGASALMDASGSSVKWICAQGQPHRLVGDADGQAQIPAGTRLTVGAYYKDRNGRCTPSTSFIPEAGQRYRLDLQLADEHCRASVLIDDPSAAIGARLAPGARPARACDL</sequence>